<dbReference type="EMBL" id="JAVRHL010000001">
    <property type="protein sequence ID" value="MDT0681844.1"/>
    <property type="molecule type" value="Genomic_DNA"/>
</dbReference>
<dbReference type="RefSeq" id="WP_311689604.1">
    <property type="nucleotide sequence ID" value="NZ_JAVRHL010000001.1"/>
</dbReference>
<protein>
    <submittedName>
        <fullName evidence="1">Uncharacterized protein</fullName>
    </submittedName>
</protein>
<gene>
    <name evidence="1" type="ORF">RM543_04035</name>
</gene>
<dbReference type="Proteomes" id="UP001265259">
    <property type="component" value="Unassembled WGS sequence"/>
</dbReference>
<accession>A0ABU3DDR0</accession>
<comment type="caution">
    <text evidence="1">The sequence shown here is derived from an EMBL/GenBank/DDBJ whole genome shotgun (WGS) entry which is preliminary data.</text>
</comment>
<sequence>MTMDELIIRLDALTKRNAREIMAEIAAALEENGLVTQDVLISAAYIAGIEDAITGMDGRPEYDLRRMDFASNAKATLTETGRAIGSAASQDLISQAIEER</sequence>
<evidence type="ECO:0000313" key="2">
    <source>
        <dbReference type="Proteomes" id="UP001265259"/>
    </source>
</evidence>
<keyword evidence="2" id="KW-1185">Reference proteome</keyword>
<reference evidence="1 2" key="1">
    <citation type="submission" date="2023-09" db="EMBL/GenBank/DDBJ databases">
        <authorList>
            <person name="Rey-Velasco X."/>
        </authorList>
    </citation>
    <scope>NUCLEOTIDE SEQUENCE [LARGE SCALE GENOMIC DNA]</scope>
    <source>
        <strain evidence="1 2">F158</strain>
    </source>
</reference>
<organism evidence="1 2">
    <name type="scientific">Tropicimonas omnivorans</name>
    <dbReference type="NCBI Taxonomy" id="3075590"/>
    <lineage>
        <taxon>Bacteria</taxon>
        <taxon>Pseudomonadati</taxon>
        <taxon>Pseudomonadota</taxon>
        <taxon>Alphaproteobacteria</taxon>
        <taxon>Rhodobacterales</taxon>
        <taxon>Roseobacteraceae</taxon>
        <taxon>Tropicimonas</taxon>
    </lineage>
</organism>
<name>A0ABU3DDR0_9RHOB</name>
<proteinExistence type="predicted"/>
<evidence type="ECO:0000313" key="1">
    <source>
        <dbReference type="EMBL" id="MDT0681844.1"/>
    </source>
</evidence>